<dbReference type="EMBL" id="JBHSTI010000008">
    <property type="protein sequence ID" value="MFC6237339.1"/>
    <property type="molecule type" value="Genomic_DNA"/>
</dbReference>
<proteinExistence type="predicted"/>
<sequence>MSQAVTTRAAVSMRSQYSVPLLALALAVAGAMPFYIMDTGSAPGAIYSTNLGGLVDTAIGLPVNVYWLLALPMAYAAVAVWAARRGQQGEPARVKPLVVTGLIALVAVISVQVLAPSLLHGDLTGRSLTPLLSIAVAIAAWAVTERSIGLGVTAALVAAASLVANLYDVVNVLQRLAIDPAPQYSLAVNIALVALTLGIASAVFAFRARSAR</sequence>
<evidence type="ECO:0000256" key="1">
    <source>
        <dbReference type="SAM" id="Phobius"/>
    </source>
</evidence>
<protein>
    <recommendedName>
        <fullName evidence="4">DUF420 domain-containing protein</fullName>
    </recommendedName>
</protein>
<feature type="transmembrane region" description="Helical" evidence="1">
    <location>
        <begin position="96"/>
        <end position="115"/>
    </location>
</feature>
<feature type="transmembrane region" description="Helical" evidence="1">
    <location>
        <begin position="127"/>
        <end position="143"/>
    </location>
</feature>
<evidence type="ECO:0008006" key="4">
    <source>
        <dbReference type="Google" id="ProtNLM"/>
    </source>
</evidence>
<gene>
    <name evidence="2" type="ORF">ACFQGU_05590</name>
</gene>
<reference evidence="3" key="1">
    <citation type="journal article" date="2019" name="Int. J. Syst. Evol. Microbiol.">
        <title>The Global Catalogue of Microorganisms (GCM) 10K type strain sequencing project: providing services to taxonomists for standard genome sequencing and annotation.</title>
        <authorList>
            <consortium name="The Broad Institute Genomics Platform"/>
            <consortium name="The Broad Institute Genome Sequencing Center for Infectious Disease"/>
            <person name="Wu L."/>
            <person name="Ma J."/>
        </authorList>
    </citation>
    <scope>NUCLEOTIDE SEQUENCE [LARGE SCALE GENOMIC DNA]</scope>
    <source>
        <strain evidence="3">CGMCC 4.7317</strain>
    </source>
</reference>
<keyword evidence="3" id="KW-1185">Reference proteome</keyword>
<keyword evidence="1" id="KW-0812">Transmembrane</keyword>
<keyword evidence="1" id="KW-1133">Transmembrane helix</keyword>
<dbReference type="Proteomes" id="UP001596138">
    <property type="component" value="Unassembled WGS sequence"/>
</dbReference>
<dbReference type="RefSeq" id="WP_386764555.1">
    <property type="nucleotide sequence ID" value="NZ_JBHSTI010000008.1"/>
</dbReference>
<organism evidence="2 3">
    <name type="scientific">Longivirga aurantiaca</name>
    <dbReference type="NCBI Taxonomy" id="1837743"/>
    <lineage>
        <taxon>Bacteria</taxon>
        <taxon>Bacillati</taxon>
        <taxon>Actinomycetota</taxon>
        <taxon>Actinomycetes</taxon>
        <taxon>Sporichthyales</taxon>
        <taxon>Sporichthyaceae</taxon>
        <taxon>Longivirga</taxon>
    </lineage>
</organism>
<comment type="caution">
    <text evidence="2">The sequence shown here is derived from an EMBL/GenBank/DDBJ whole genome shotgun (WGS) entry which is preliminary data.</text>
</comment>
<feature type="transmembrane region" description="Helical" evidence="1">
    <location>
        <begin position="150"/>
        <end position="167"/>
    </location>
</feature>
<feature type="transmembrane region" description="Helical" evidence="1">
    <location>
        <begin position="187"/>
        <end position="206"/>
    </location>
</feature>
<evidence type="ECO:0000313" key="2">
    <source>
        <dbReference type="EMBL" id="MFC6237339.1"/>
    </source>
</evidence>
<keyword evidence="1" id="KW-0472">Membrane</keyword>
<evidence type="ECO:0000313" key="3">
    <source>
        <dbReference type="Proteomes" id="UP001596138"/>
    </source>
</evidence>
<name>A0ABW1SZ55_9ACTN</name>
<feature type="transmembrane region" description="Helical" evidence="1">
    <location>
        <begin position="64"/>
        <end position="84"/>
    </location>
</feature>
<accession>A0ABW1SZ55</accession>